<evidence type="ECO:0000256" key="1">
    <source>
        <dbReference type="ARBA" id="ARBA00005709"/>
    </source>
</evidence>
<protein>
    <recommendedName>
        <fullName evidence="3">Flagellin</fullName>
    </recommendedName>
</protein>
<dbReference type="GO" id="GO:0009288">
    <property type="term" value="C:bacterial-type flagellum"/>
    <property type="evidence" value="ECO:0007669"/>
    <property type="project" value="UniProtKB-SubCell"/>
</dbReference>
<evidence type="ECO:0000259" key="4">
    <source>
        <dbReference type="Pfam" id="PF00669"/>
    </source>
</evidence>
<dbReference type="Pfam" id="PF00700">
    <property type="entry name" value="Flagellin_C"/>
    <property type="match status" value="1"/>
</dbReference>
<keyword evidence="6" id="KW-0966">Cell projection</keyword>
<proteinExistence type="inferred from homology"/>
<comment type="subcellular location">
    <subcellularLocation>
        <location evidence="3">Secreted</location>
    </subcellularLocation>
    <subcellularLocation>
        <location evidence="3">Bacterial flagellum</location>
    </subcellularLocation>
</comment>
<sequence length="298" mass="31216">MQISSSLLFERSAGKMSDLMKTATRLQTQIATGKKITNPSENVAVAQQIAELARKDADAEVYGKNLDLSAALLQQADSTLGSISVQMQQATELVNKAANGALSGSDRKVIGDQLSSIVDALIGLGNTKDLRGQPLFGSLAGTDAVIRNANGTFTYNTANKLSEIPIGDGVSVQPTETAARIFTSGSGDTLQALSTLAAALQTGTASETVANAAMAPLKEASEQVSVVQASVGARAARVDLQQGLLDSSNLDRADLRSSLEDVDVTKAYTELSKTLTILNATQQSFSKLSQLSLFTYLR</sequence>
<keyword evidence="2 3" id="KW-0975">Bacterial flagellum</keyword>
<dbReference type="EMBL" id="NWVD01000003">
    <property type="protein sequence ID" value="PCG08936.1"/>
    <property type="molecule type" value="Genomic_DNA"/>
</dbReference>
<comment type="caution">
    <text evidence="6">The sequence shown here is derived from an EMBL/GenBank/DDBJ whole genome shotgun (WGS) entry which is preliminary data.</text>
</comment>
<gene>
    <name evidence="6" type="ORF">COA17_08450</name>
</gene>
<dbReference type="Gene3D" id="1.20.1330.10">
    <property type="entry name" value="f41 fragment of flagellin, N-terminal domain"/>
    <property type="match status" value="1"/>
</dbReference>
<keyword evidence="6" id="KW-0969">Cilium</keyword>
<dbReference type="RefSeq" id="WP_066486454.1">
    <property type="nucleotide sequence ID" value="NZ_JAIEOT010000051.1"/>
</dbReference>
<reference evidence="6 7" key="1">
    <citation type="submission" date="2017-09" db="EMBL/GenBank/DDBJ databases">
        <title>Sphingomonas ginsenosidimutans KACC 14949, whole genome shotgun sequence.</title>
        <authorList>
            <person name="Feng G."/>
            <person name="Zhu H."/>
        </authorList>
    </citation>
    <scope>NUCLEOTIDE SEQUENCE [LARGE SCALE GENOMIC DNA]</scope>
    <source>
        <strain evidence="6 7">KACC 14949</strain>
    </source>
</reference>
<dbReference type="InterPro" id="IPR001492">
    <property type="entry name" value="Flagellin"/>
</dbReference>
<keyword evidence="3" id="KW-0964">Secreted</keyword>
<comment type="similarity">
    <text evidence="1 3">Belongs to the bacterial flagellin family.</text>
</comment>
<evidence type="ECO:0000256" key="3">
    <source>
        <dbReference type="RuleBase" id="RU362073"/>
    </source>
</evidence>
<dbReference type="GO" id="GO:0005198">
    <property type="term" value="F:structural molecule activity"/>
    <property type="evidence" value="ECO:0007669"/>
    <property type="project" value="UniProtKB-UniRule"/>
</dbReference>
<keyword evidence="7" id="KW-1185">Reference proteome</keyword>
<dbReference type="InterPro" id="IPR046358">
    <property type="entry name" value="Flagellin_C"/>
</dbReference>
<dbReference type="PANTHER" id="PTHR42792:SF1">
    <property type="entry name" value="FLAGELLAR HOOK-ASSOCIATED PROTEIN 3"/>
    <property type="match status" value="1"/>
</dbReference>
<feature type="domain" description="Flagellin C-terminal" evidence="5">
    <location>
        <begin position="217"/>
        <end position="297"/>
    </location>
</feature>
<dbReference type="PANTHER" id="PTHR42792">
    <property type="entry name" value="FLAGELLIN"/>
    <property type="match status" value="1"/>
</dbReference>
<dbReference type="Pfam" id="PF00669">
    <property type="entry name" value="Flagellin_N"/>
    <property type="match status" value="1"/>
</dbReference>
<dbReference type="InterPro" id="IPR001029">
    <property type="entry name" value="Flagellin_N"/>
</dbReference>
<evidence type="ECO:0000256" key="2">
    <source>
        <dbReference type="ARBA" id="ARBA00023143"/>
    </source>
</evidence>
<comment type="function">
    <text evidence="3">Flagellin is the subunit protein which polymerizes to form the filaments of bacterial flagella.</text>
</comment>
<name>A0A2A4HWM3_9SPHN</name>
<evidence type="ECO:0000313" key="6">
    <source>
        <dbReference type="EMBL" id="PCG08936.1"/>
    </source>
</evidence>
<dbReference type="AlphaFoldDB" id="A0A2A4HWM3"/>
<dbReference type="Proteomes" id="UP000218784">
    <property type="component" value="Unassembled WGS sequence"/>
</dbReference>
<keyword evidence="6" id="KW-0282">Flagellum</keyword>
<dbReference type="SUPFAM" id="SSF64518">
    <property type="entry name" value="Phase 1 flagellin"/>
    <property type="match status" value="1"/>
</dbReference>
<accession>A0A2A4HWM3</accession>
<organism evidence="6 7">
    <name type="scientific">Sphingomonas ginsenosidimutans</name>
    <dbReference type="NCBI Taxonomy" id="862134"/>
    <lineage>
        <taxon>Bacteria</taxon>
        <taxon>Pseudomonadati</taxon>
        <taxon>Pseudomonadota</taxon>
        <taxon>Alphaproteobacteria</taxon>
        <taxon>Sphingomonadales</taxon>
        <taxon>Sphingomonadaceae</taxon>
        <taxon>Sphingomonas</taxon>
    </lineage>
</organism>
<dbReference type="GO" id="GO:0005576">
    <property type="term" value="C:extracellular region"/>
    <property type="evidence" value="ECO:0007669"/>
    <property type="project" value="UniProtKB-SubCell"/>
</dbReference>
<feature type="domain" description="Flagellin N-terminal" evidence="4">
    <location>
        <begin position="23"/>
        <end position="136"/>
    </location>
</feature>
<evidence type="ECO:0000313" key="7">
    <source>
        <dbReference type="Proteomes" id="UP000218784"/>
    </source>
</evidence>
<evidence type="ECO:0000259" key="5">
    <source>
        <dbReference type="Pfam" id="PF00700"/>
    </source>
</evidence>